<dbReference type="GO" id="GO:0016832">
    <property type="term" value="F:aldehyde-lyase activity"/>
    <property type="evidence" value="ECO:0007669"/>
    <property type="project" value="TreeGrafter"/>
</dbReference>
<dbReference type="InterPro" id="IPR036409">
    <property type="entry name" value="Aldolase_II/adducin_N_sf"/>
</dbReference>
<dbReference type="GO" id="GO:0005829">
    <property type="term" value="C:cytosol"/>
    <property type="evidence" value="ECO:0007669"/>
    <property type="project" value="TreeGrafter"/>
</dbReference>
<dbReference type="GO" id="GO:0008742">
    <property type="term" value="F:L-ribulose-phosphate 4-epimerase activity"/>
    <property type="evidence" value="ECO:0007669"/>
    <property type="project" value="UniProtKB-EC"/>
</dbReference>
<dbReference type="InterPro" id="IPR001303">
    <property type="entry name" value="Aldolase_II/adducin_N"/>
</dbReference>
<reference evidence="15 16" key="1">
    <citation type="submission" date="2017-10" db="EMBL/GenBank/DDBJ databases">
        <title>FDA dAtabase for Regulatory Grade micrObial Sequences (FDA-ARGOS): Supporting development and validation of Infectious Disease Dx tests.</title>
        <authorList>
            <person name="Campos J."/>
            <person name="Goldberg B."/>
            <person name="Tallon L.J."/>
            <person name="Sadzewicz L."/>
            <person name="Sengamalay N."/>
            <person name="Ott S."/>
            <person name="Godinez A."/>
            <person name="Nagaraj S."/>
            <person name="Vyas G."/>
            <person name="Aluvathingal J."/>
            <person name="Nadendla S."/>
            <person name="Geyer C."/>
            <person name="Nandy P."/>
            <person name="Hobson J."/>
            <person name="Sichtig H."/>
        </authorList>
    </citation>
    <scope>NUCLEOTIDE SEQUENCE [LARGE SCALE GENOMIC DNA]</scope>
    <source>
        <strain evidence="15 16">FDAARGOS_185</strain>
    </source>
</reference>
<accession>A0A8B5W493</accession>
<gene>
    <name evidence="15" type="primary">araD</name>
    <name evidence="15" type="ORF">AUF17_11890</name>
</gene>
<comment type="caution">
    <text evidence="15">The sequence shown here is derived from an EMBL/GenBank/DDBJ whole genome shotgun (WGS) entry which is preliminary data.</text>
</comment>
<evidence type="ECO:0000256" key="13">
    <source>
        <dbReference type="ARBA" id="ARBA00074961"/>
    </source>
</evidence>
<dbReference type="PANTHER" id="PTHR22789">
    <property type="entry name" value="FUCULOSE PHOSPHATE ALDOLASE"/>
    <property type="match status" value="1"/>
</dbReference>
<dbReference type="EMBL" id="PDXQ01000001">
    <property type="protein sequence ID" value="TRZ35563.1"/>
    <property type="molecule type" value="Genomic_DNA"/>
</dbReference>
<evidence type="ECO:0000256" key="3">
    <source>
        <dbReference type="ARBA" id="ARBA00010037"/>
    </source>
</evidence>
<evidence type="ECO:0000313" key="15">
    <source>
        <dbReference type="EMBL" id="TRZ35563.1"/>
    </source>
</evidence>
<evidence type="ECO:0000259" key="14">
    <source>
        <dbReference type="SMART" id="SM01007"/>
    </source>
</evidence>
<keyword evidence="5" id="KW-0479">Metal-binding</keyword>
<evidence type="ECO:0000256" key="12">
    <source>
        <dbReference type="ARBA" id="ARBA00060520"/>
    </source>
</evidence>
<evidence type="ECO:0000256" key="9">
    <source>
        <dbReference type="ARBA" id="ARBA00023277"/>
    </source>
</evidence>
<dbReference type="NCBIfam" id="NF006047">
    <property type="entry name" value="PRK08193.1"/>
    <property type="match status" value="1"/>
</dbReference>
<dbReference type="GO" id="GO:0019568">
    <property type="term" value="P:arabinose catabolic process"/>
    <property type="evidence" value="ECO:0007669"/>
    <property type="project" value="UniProtKB-KW"/>
</dbReference>
<dbReference type="PANTHER" id="PTHR22789:SF8">
    <property type="entry name" value="L-RIBULOSE-5-PHOSPHATE 4-EPIMERASE SGBE"/>
    <property type="match status" value="1"/>
</dbReference>
<comment type="pathway">
    <text evidence="12">Carbohydrate degradation; L-arabinose degradation via L-ribulose; D-xylulose 5-phosphate from L-arabinose (bacterial route): step 3/3.</text>
</comment>
<dbReference type="InterPro" id="IPR050197">
    <property type="entry name" value="Aldolase_class_II_sugar_metab"/>
</dbReference>
<dbReference type="Proteomes" id="UP000316316">
    <property type="component" value="Unassembled WGS sequence"/>
</dbReference>
<comment type="catalytic activity">
    <reaction evidence="1">
        <text>L-ribulose 5-phosphate = D-xylulose 5-phosphate</text>
        <dbReference type="Rhea" id="RHEA:22368"/>
        <dbReference type="ChEBI" id="CHEBI:57737"/>
        <dbReference type="ChEBI" id="CHEBI:58226"/>
        <dbReference type="EC" id="5.1.3.4"/>
    </reaction>
</comment>
<keyword evidence="6" id="KW-0862">Zinc</keyword>
<evidence type="ECO:0000256" key="8">
    <source>
        <dbReference type="ARBA" id="ARBA00023235"/>
    </source>
</evidence>
<name>A0A8B5W493_ENTAV</name>
<keyword evidence="8 15" id="KW-0413">Isomerase</keyword>
<dbReference type="AlphaFoldDB" id="A0A8B5W493"/>
<evidence type="ECO:0000313" key="16">
    <source>
        <dbReference type="Proteomes" id="UP000316316"/>
    </source>
</evidence>
<dbReference type="SUPFAM" id="SSF53639">
    <property type="entry name" value="AraD/HMP-PK domain-like"/>
    <property type="match status" value="1"/>
</dbReference>
<feature type="domain" description="Class II aldolase/adducin N-terminal" evidence="14">
    <location>
        <begin position="12"/>
        <end position="203"/>
    </location>
</feature>
<dbReference type="GO" id="GO:0046872">
    <property type="term" value="F:metal ion binding"/>
    <property type="evidence" value="ECO:0007669"/>
    <property type="project" value="UniProtKB-KW"/>
</dbReference>
<dbReference type="RefSeq" id="WP_142447317.1">
    <property type="nucleotide sequence ID" value="NZ_CABGUH010000010.1"/>
</dbReference>
<evidence type="ECO:0000256" key="10">
    <source>
        <dbReference type="ARBA" id="ARBA00032206"/>
    </source>
</evidence>
<dbReference type="SMART" id="SM01007">
    <property type="entry name" value="Aldolase_II"/>
    <property type="match status" value="1"/>
</dbReference>
<dbReference type="Gene3D" id="3.40.225.10">
    <property type="entry name" value="Class II aldolase/adducin N-terminal domain"/>
    <property type="match status" value="1"/>
</dbReference>
<sequence>MSREQIIAAMKQRVFEANLELPQCGLVKLTWGNVSEINRDLGVIVIKPSGVKYEKMQVEQMVVTDLAGNALEKDSLNPSSDLPTHIVLYQAFEQVNAIVHTHSTNSVMWSQAGRDLPAYGTTHADTFYGKIPCTRQLTEQEVKDAYEVNTGHVIVETFKERELSENDIPGVLVYGHGPFTWGSSPLRAVENSLILDEICLMAKENEQINPAITEIPQYLLDKHYYRKHGAHAYYGQRK</sequence>
<evidence type="ECO:0000256" key="5">
    <source>
        <dbReference type="ARBA" id="ARBA00022723"/>
    </source>
</evidence>
<dbReference type="FunFam" id="3.40.225.10:FF:000001">
    <property type="entry name" value="L-ribulose-5-phosphate 4-epimerase UlaF"/>
    <property type="match status" value="1"/>
</dbReference>
<protein>
    <recommendedName>
        <fullName evidence="13">L-ribulose-5-phosphate 4-epimerase</fullName>
        <ecNumber evidence="4">5.1.3.4</ecNumber>
    </recommendedName>
    <alternativeName>
        <fullName evidence="10">Phosphoribulose isomerase</fullName>
    </alternativeName>
</protein>
<evidence type="ECO:0000256" key="6">
    <source>
        <dbReference type="ARBA" id="ARBA00022833"/>
    </source>
</evidence>
<organism evidence="15 16">
    <name type="scientific">Enterococcus avium</name>
    <name type="common">Streptococcus avium</name>
    <dbReference type="NCBI Taxonomy" id="33945"/>
    <lineage>
        <taxon>Bacteria</taxon>
        <taxon>Bacillati</taxon>
        <taxon>Bacillota</taxon>
        <taxon>Bacilli</taxon>
        <taxon>Lactobacillales</taxon>
        <taxon>Enterococcaceae</taxon>
        <taxon>Enterococcus</taxon>
    </lineage>
</organism>
<dbReference type="EC" id="5.1.3.4" evidence="4"/>
<keyword evidence="9" id="KW-0119">Carbohydrate metabolism</keyword>
<keyword evidence="7" id="KW-0054">Arabinose catabolism</keyword>
<comment type="similarity">
    <text evidence="3">Belongs to the aldolase class II family. AraD/FucA subfamily.</text>
</comment>
<evidence type="ECO:0000256" key="2">
    <source>
        <dbReference type="ARBA" id="ARBA00001947"/>
    </source>
</evidence>
<evidence type="ECO:0000256" key="1">
    <source>
        <dbReference type="ARBA" id="ARBA00001726"/>
    </source>
</evidence>
<evidence type="ECO:0000256" key="7">
    <source>
        <dbReference type="ARBA" id="ARBA00022935"/>
    </source>
</evidence>
<evidence type="ECO:0000256" key="11">
    <source>
        <dbReference type="ARBA" id="ARBA00053542"/>
    </source>
</evidence>
<proteinExistence type="inferred from homology"/>
<evidence type="ECO:0000256" key="4">
    <source>
        <dbReference type="ARBA" id="ARBA00013186"/>
    </source>
</evidence>
<comment type="cofactor">
    <cofactor evidence="2">
        <name>Zn(2+)</name>
        <dbReference type="ChEBI" id="CHEBI:29105"/>
    </cofactor>
</comment>
<dbReference type="Pfam" id="PF00596">
    <property type="entry name" value="Aldolase_II"/>
    <property type="match status" value="1"/>
</dbReference>
<comment type="function">
    <text evidence="11">Involved in the degradation of L-arabinose. Catalyzes the interconversion of L-ribulose 5-phosphate (LRu5P) and D-xylulose 5-phosphate (D-Xu5P) via a retroaldol/aldol mechanism (carbon-carbon bond cleavage analogous to a class II aldolase reaction).</text>
</comment>